<organism evidence="1 2">
    <name type="scientific">Citrus sinensis</name>
    <name type="common">Sweet orange</name>
    <name type="synonym">Citrus aurantium var. sinensis</name>
    <dbReference type="NCBI Taxonomy" id="2711"/>
    <lineage>
        <taxon>Eukaryota</taxon>
        <taxon>Viridiplantae</taxon>
        <taxon>Streptophyta</taxon>
        <taxon>Embryophyta</taxon>
        <taxon>Tracheophyta</taxon>
        <taxon>Spermatophyta</taxon>
        <taxon>Magnoliopsida</taxon>
        <taxon>eudicotyledons</taxon>
        <taxon>Gunneridae</taxon>
        <taxon>Pentapetalae</taxon>
        <taxon>rosids</taxon>
        <taxon>malvids</taxon>
        <taxon>Sapindales</taxon>
        <taxon>Rutaceae</taxon>
        <taxon>Aurantioideae</taxon>
        <taxon>Citrus</taxon>
    </lineage>
</organism>
<accession>A0ACB8J7B6</accession>
<comment type="caution">
    <text evidence="1">The sequence shown here is derived from an EMBL/GenBank/DDBJ whole genome shotgun (WGS) entry which is preliminary data.</text>
</comment>
<dbReference type="EMBL" id="CM039176">
    <property type="protein sequence ID" value="KAH9713632.1"/>
    <property type="molecule type" value="Genomic_DNA"/>
</dbReference>
<reference evidence="2" key="1">
    <citation type="journal article" date="2023" name="Hortic. Res.">
        <title>A chromosome-level phased genome enabling allele-level studies in sweet orange: a case study on citrus Huanglongbing tolerance.</title>
        <authorList>
            <person name="Wu B."/>
            <person name="Yu Q."/>
            <person name="Deng Z."/>
            <person name="Duan Y."/>
            <person name="Luo F."/>
            <person name="Gmitter F. Jr."/>
        </authorList>
    </citation>
    <scope>NUCLEOTIDE SEQUENCE [LARGE SCALE GENOMIC DNA]</scope>
    <source>
        <strain evidence="2">cv. Valencia</strain>
    </source>
</reference>
<evidence type="ECO:0000313" key="2">
    <source>
        <dbReference type="Proteomes" id="UP000829398"/>
    </source>
</evidence>
<evidence type="ECO:0000313" key="1">
    <source>
        <dbReference type="EMBL" id="KAH9713632.1"/>
    </source>
</evidence>
<dbReference type="Proteomes" id="UP000829398">
    <property type="component" value="Chromosome 7"/>
</dbReference>
<gene>
    <name evidence="1" type="ORF">KPL71_020401</name>
</gene>
<name>A0ACB8J7B6_CITSI</name>
<keyword evidence="2" id="KW-1185">Reference proteome</keyword>
<proteinExistence type="predicted"/>
<sequence length="253" mass="28196">MAANDGDEVANQKKKRKEKRSGDKFSWLRDDEFARQALAGVNPVTIEGLQAFPPVLKENKLYVLDCHDIYLPFLDKINALDGRKAYATRTIFFLNSLGPLKPIAIELSLPPSGPDQSACSSHPSTPLPIGFGSLPGPMSAPTMPGCTNSINSAHRQLSAMHPIYKLLDPHMRYTYGMEISASMFKSWRFDKEGLPADLIRRGMAVPDPTQPDGLKLLIEDYPYAADGLLIWSAIEDWVRTYVNHYYPNSSQNL</sequence>
<protein>
    <submittedName>
        <fullName evidence="1">Lipoxygenase 3</fullName>
    </submittedName>
</protein>